<sequence>MSLTYADCSLDIRESLAAQYFVDTIRDEDTQPSTRLMDAKDLKSSLAYSMKYEAARTVSKISKHVRSLEVEDDSKKKEDKFESLFNRLGKLLNNCITEKKNTTRRNSNVTCWQCNRKGHLERDCQAIMSN</sequence>
<reference evidence="3" key="1">
    <citation type="submission" date="2020-08" db="EMBL/GenBank/DDBJ databases">
        <title>Multicomponent nature underlies the extraordinary mechanical properties of spider dragline silk.</title>
        <authorList>
            <person name="Kono N."/>
            <person name="Nakamura H."/>
            <person name="Mori M."/>
            <person name="Yoshida Y."/>
            <person name="Ohtoshi R."/>
            <person name="Malay A.D."/>
            <person name="Moran D.A.P."/>
            <person name="Tomita M."/>
            <person name="Numata K."/>
            <person name="Arakawa K."/>
        </authorList>
    </citation>
    <scope>NUCLEOTIDE SEQUENCE</scope>
</reference>
<gene>
    <name evidence="3" type="primary">AVEN_60340_1</name>
    <name evidence="3" type="ORF">NPIL_409641</name>
</gene>
<dbReference type="InterPro" id="IPR036875">
    <property type="entry name" value="Znf_CCHC_sf"/>
</dbReference>
<evidence type="ECO:0000259" key="2">
    <source>
        <dbReference type="PROSITE" id="PS50158"/>
    </source>
</evidence>
<dbReference type="Proteomes" id="UP000887013">
    <property type="component" value="Unassembled WGS sequence"/>
</dbReference>
<dbReference type="GO" id="GO:0003676">
    <property type="term" value="F:nucleic acid binding"/>
    <property type="evidence" value="ECO:0007669"/>
    <property type="project" value="InterPro"/>
</dbReference>
<evidence type="ECO:0000313" key="4">
    <source>
        <dbReference type="Proteomes" id="UP000887013"/>
    </source>
</evidence>
<keyword evidence="1" id="KW-0479">Metal-binding</keyword>
<organism evidence="3 4">
    <name type="scientific">Nephila pilipes</name>
    <name type="common">Giant wood spider</name>
    <name type="synonym">Nephila maculata</name>
    <dbReference type="NCBI Taxonomy" id="299642"/>
    <lineage>
        <taxon>Eukaryota</taxon>
        <taxon>Metazoa</taxon>
        <taxon>Ecdysozoa</taxon>
        <taxon>Arthropoda</taxon>
        <taxon>Chelicerata</taxon>
        <taxon>Arachnida</taxon>
        <taxon>Araneae</taxon>
        <taxon>Araneomorphae</taxon>
        <taxon>Entelegynae</taxon>
        <taxon>Araneoidea</taxon>
        <taxon>Nephilidae</taxon>
        <taxon>Nephila</taxon>
    </lineage>
</organism>
<dbReference type="AlphaFoldDB" id="A0A8X6NTW9"/>
<dbReference type="GO" id="GO:0008270">
    <property type="term" value="F:zinc ion binding"/>
    <property type="evidence" value="ECO:0007669"/>
    <property type="project" value="UniProtKB-KW"/>
</dbReference>
<name>A0A8X6NTW9_NEPPI</name>
<evidence type="ECO:0000256" key="1">
    <source>
        <dbReference type="PROSITE-ProRule" id="PRU00047"/>
    </source>
</evidence>
<accession>A0A8X6NTW9</accession>
<keyword evidence="1" id="KW-0863">Zinc-finger</keyword>
<dbReference type="Gene3D" id="4.10.60.10">
    <property type="entry name" value="Zinc finger, CCHC-type"/>
    <property type="match status" value="1"/>
</dbReference>
<dbReference type="SUPFAM" id="SSF57756">
    <property type="entry name" value="Retrovirus zinc finger-like domains"/>
    <property type="match status" value="1"/>
</dbReference>
<dbReference type="InterPro" id="IPR001878">
    <property type="entry name" value="Znf_CCHC"/>
</dbReference>
<keyword evidence="4" id="KW-1185">Reference proteome</keyword>
<protein>
    <submittedName>
        <fullName evidence="3">CCHC-type domain-containing protein</fullName>
    </submittedName>
</protein>
<keyword evidence="1" id="KW-0862">Zinc</keyword>
<comment type="caution">
    <text evidence="3">The sequence shown here is derived from an EMBL/GenBank/DDBJ whole genome shotgun (WGS) entry which is preliminary data.</text>
</comment>
<dbReference type="OrthoDB" id="6453950at2759"/>
<proteinExistence type="predicted"/>
<dbReference type="PROSITE" id="PS50158">
    <property type="entry name" value="ZF_CCHC"/>
    <property type="match status" value="1"/>
</dbReference>
<dbReference type="EMBL" id="BMAW01013527">
    <property type="protein sequence ID" value="GFT34531.1"/>
    <property type="molecule type" value="Genomic_DNA"/>
</dbReference>
<evidence type="ECO:0000313" key="3">
    <source>
        <dbReference type="EMBL" id="GFT34531.1"/>
    </source>
</evidence>
<feature type="domain" description="CCHC-type" evidence="2">
    <location>
        <begin position="111"/>
        <end position="124"/>
    </location>
</feature>